<dbReference type="AlphaFoldDB" id="A0A9D1AMW2"/>
<evidence type="ECO:0000256" key="7">
    <source>
        <dbReference type="ARBA" id="ARBA00061363"/>
    </source>
</evidence>
<evidence type="ECO:0000256" key="4">
    <source>
        <dbReference type="ARBA" id="ARBA00022741"/>
    </source>
</evidence>
<feature type="binding site" evidence="8">
    <location>
        <begin position="65"/>
        <end position="72"/>
    </location>
    <ligand>
        <name>ATP</name>
        <dbReference type="ChEBI" id="CHEBI:30616"/>
    </ligand>
</feature>
<evidence type="ECO:0000256" key="8">
    <source>
        <dbReference type="HAMAP-Rule" id="MF_01543"/>
    </source>
</evidence>
<keyword evidence="5 8" id="KW-0067">ATP-binding</keyword>
<dbReference type="GO" id="GO:0004329">
    <property type="term" value="F:formate-tetrahydrofolate ligase activity"/>
    <property type="evidence" value="ECO:0007669"/>
    <property type="project" value="UniProtKB-UniRule"/>
</dbReference>
<dbReference type="InterPro" id="IPR020628">
    <property type="entry name" value="Formate_THF_ligase_CS"/>
</dbReference>
<organism evidence="9 10">
    <name type="scientific">Candidatus Caccousia avicola</name>
    <dbReference type="NCBI Taxonomy" id="2840721"/>
    <lineage>
        <taxon>Bacteria</taxon>
        <taxon>Bacillati</taxon>
        <taxon>Bacillota</taxon>
        <taxon>Clostridia</taxon>
        <taxon>Eubacteriales</taxon>
        <taxon>Oscillospiraceae</taxon>
        <taxon>Oscillospiraceae incertae sedis</taxon>
        <taxon>Candidatus Caccousia</taxon>
    </lineage>
</organism>
<sequence length="558" mass="59668">MLTDIEIAQQAKLKPIREIAESLGVREEELEPYGRYKAKLNEALFQRVKDAPDGKLILVTAINPTPAGEGKTTTTAGLGQAMARIGKKAIIALREPSLGPVFGIKGGAAGGGYAQVVPMEDINLHFTGDMHAITAANNLLCAMLDNHMQQGNALQIDQRRILIKRCLDMNDRALRNVVVGLGGKINGIPREDGFIITVATEVMAILCLAENLEDLKKRLGNILVAYAYDGTPIYARDLKAEGAMAALLKEAILPNLVQTLENTPAIMHGGPFANIAHGCNSVRATKLALKLADYCVTEAGFGSDLGAEKFMDIKCRLAGLSPDCIVVVATVRALKYNGGVPKAELSTENVPALQKGIVNLKAHVENMRKFGVPVVVAINRFHTDTKDELQVVDDCCRELGVPYALSEVFGKGGEGGEDLARTVVKEIESTEESRHFAPLYADDRTIEEKIEIIAKEIYGADGVTFGPAAKKALPDIRALGGDKLPVCIAKTQYSLSDNAALLGRPSGFTITIRDLRLSNGAGFVVAYAGDIMTMPGLPKVPAAERIDVDSSGVISGLF</sequence>
<dbReference type="SUPFAM" id="SSF52540">
    <property type="entry name" value="P-loop containing nucleoside triphosphate hydrolases"/>
    <property type="match status" value="1"/>
</dbReference>
<dbReference type="EC" id="6.3.4.3" evidence="8"/>
<dbReference type="InterPro" id="IPR000559">
    <property type="entry name" value="Formate_THF_ligase"/>
</dbReference>
<gene>
    <name evidence="8" type="primary">fhs</name>
    <name evidence="9" type="ORF">IAB89_06750</name>
</gene>
<dbReference type="Proteomes" id="UP000824242">
    <property type="component" value="Unassembled WGS sequence"/>
</dbReference>
<comment type="catalytic activity">
    <reaction evidence="6 8">
        <text>(6S)-5,6,7,8-tetrahydrofolate + formate + ATP = (6R)-10-formyltetrahydrofolate + ADP + phosphate</text>
        <dbReference type="Rhea" id="RHEA:20221"/>
        <dbReference type="ChEBI" id="CHEBI:15740"/>
        <dbReference type="ChEBI" id="CHEBI:30616"/>
        <dbReference type="ChEBI" id="CHEBI:43474"/>
        <dbReference type="ChEBI" id="CHEBI:57453"/>
        <dbReference type="ChEBI" id="CHEBI:195366"/>
        <dbReference type="ChEBI" id="CHEBI:456216"/>
        <dbReference type="EC" id="6.3.4.3"/>
    </reaction>
</comment>
<keyword evidence="2 8" id="KW-0554">One-carbon metabolism</keyword>
<keyword evidence="4 8" id="KW-0547">Nucleotide-binding</keyword>
<evidence type="ECO:0000256" key="1">
    <source>
        <dbReference type="ARBA" id="ARBA00004777"/>
    </source>
</evidence>
<dbReference type="InterPro" id="IPR027417">
    <property type="entry name" value="P-loop_NTPase"/>
</dbReference>
<accession>A0A9D1AMW2</accession>
<dbReference type="GO" id="GO:0035999">
    <property type="term" value="P:tetrahydrofolate interconversion"/>
    <property type="evidence" value="ECO:0007669"/>
    <property type="project" value="UniProtKB-UniRule"/>
</dbReference>
<dbReference type="Gene3D" id="3.30.1510.10">
    <property type="entry name" value="Domain 2, N(10)-formyltetrahydrofolate synthetase"/>
    <property type="match status" value="1"/>
</dbReference>
<dbReference type="HAMAP" id="MF_01543">
    <property type="entry name" value="FTHFS"/>
    <property type="match status" value="1"/>
</dbReference>
<evidence type="ECO:0000313" key="9">
    <source>
        <dbReference type="EMBL" id="HIR47344.1"/>
    </source>
</evidence>
<comment type="similarity">
    <text evidence="7 8">Belongs to the formate--tetrahydrofolate ligase family.</text>
</comment>
<dbReference type="Gene3D" id="3.10.410.10">
    <property type="entry name" value="Formyltetrahydrofolate synthetase, domain 3"/>
    <property type="match status" value="1"/>
</dbReference>
<name>A0A9D1AMW2_9FIRM</name>
<keyword evidence="3 8" id="KW-0436">Ligase</keyword>
<proteinExistence type="inferred from homology"/>
<comment type="pathway">
    <text evidence="1 8">One-carbon metabolism; tetrahydrofolate interconversion.</text>
</comment>
<dbReference type="PROSITE" id="PS00722">
    <property type="entry name" value="FTHFS_2"/>
    <property type="match status" value="1"/>
</dbReference>
<dbReference type="GO" id="GO:0005524">
    <property type="term" value="F:ATP binding"/>
    <property type="evidence" value="ECO:0007669"/>
    <property type="project" value="UniProtKB-UniRule"/>
</dbReference>
<dbReference type="EMBL" id="DVGZ01000071">
    <property type="protein sequence ID" value="HIR47344.1"/>
    <property type="molecule type" value="Genomic_DNA"/>
</dbReference>
<dbReference type="FunFam" id="3.30.1510.10:FF:000001">
    <property type="entry name" value="Formate--tetrahydrofolate ligase"/>
    <property type="match status" value="1"/>
</dbReference>
<dbReference type="CDD" id="cd00477">
    <property type="entry name" value="FTHFS"/>
    <property type="match status" value="1"/>
</dbReference>
<reference evidence="9" key="2">
    <citation type="journal article" date="2021" name="PeerJ">
        <title>Extensive microbial diversity within the chicken gut microbiome revealed by metagenomics and culture.</title>
        <authorList>
            <person name="Gilroy R."/>
            <person name="Ravi A."/>
            <person name="Getino M."/>
            <person name="Pursley I."/>
            <person name="Horton D.L."/>
            <person name="Alikhan N.F."/>
            <person name="Baker D."/>
            <person name="Gharbi K."/>
            <person name="Hall N."/>
            <person name="Watson M."/>
            <person name="Adriaenssens E.M."/>
            <person name="Foster-Nyarko E."/>
            <person name="Jarju S."/>
            <person name="Secka A."/>
            <person name="Antonio M."/>
            <person name="Oren A."/>
            <person name="Chaudhuri R.R."/>
            <person name="La Ragione R."/>
            <person name="Hildebrand F."/>
            <person name="Pallen M.J."/>
        </authorList>
    </citation>
    <scope>NUCLEOTIDE SEQUENCE</scope>
    <source>
        <strain evidence="9">ChiSxjej1B13-7958</strain>
    </source>
</reference>
<comment type="caution">
    <text evidence="9">The sequence shown here is derived from an EMBL/GenBank/DDBJ whole genome shotgun (WGS) entry which is preliminary data.</text>
</comment>
<reference evidence="9" key="1">
    <citation type="submission" date="2020-10" db="EMBL/GenBank/DDBJ databases">
        <authorList>
            <person name="Gilroy R."/>
        </authorList>
    </citation>
    <scope>NUCLEOTIDE SEQUENCE</scope>
    <source>
        <strain evidence="9">ChiSxjej1B13-7958</strain>
    </source>
</reference>
<dbReference type="Gene3D" id="3.40.50.300">
    <property type="entry name" value="P-loop containing nucleotide triphosphate hydrolases"/>
    <property type="match status" value="1"/>
</dbReference>
<dbReference type="FunFam" id="3.10.410.10:FF:000001">
    <property type="entry name" value="Putative formate--tetrahydrofolate ligase"/>
    <property type="match status" value="1"/>
</dbReference>
<evidence type="ECO:0000313" key="10">
    <source>
        <dbReference type="Proteomes" id="UP000824242"/>
    </source>
</evidence>
<evidence type="ECO:0000256" key="3">
    <source>
        <dbReference type="ARBA" id="ARBA00022598"/>
    </source>
</evidence>
<evidence type="ECO:0000256" key="5">
    <source>
        <dbReference type="ARBA" id="ARBA00022840"/>
    </source>
</evidence>
<dbReference type="Pfam" id="PF01268">
    <property type="entry name" value="FTHFS"/>
    <property type="match status" value="1"/>
</dbReference>
<evidence type="ECO:0000256" key="6">
    <source>
        <dbReference type="ARBA" id="ARBA00049033"/>
    </source>
</evidence>
<dbReference type="NCBIfam" id="NF010030">
    <property type="entry name" value="PRK13505.1"/>
    <property type="match status" value="1"/>
</dbReference>
<dbReference type="PROSITE" id="PS00721">
    <property type="entry name" value="FTHFS_1"/>
    <property type="match status" value="1"/>
</dbReference>
<protein>
    <recommendedName>
        <fullName evidence="8">Formate--tetrahydrofolate ligase</fullName>
        <ecNumber evidence="8">6.3.4.3</ecNumber>
    </recommendedName>
    <alternativeName>
        <fullName evidence="8">Formyltetrahydrofolate synthetase</fullName>
        <shortName evidence="8">FHS</shortName>
        <shortName evidence="8">FTHFS</shortName>
    </alternativeName>
</protein>
<evidence type="ECO:0000256" key="2">
    <source>
        <dbReference type="ARBA" id="ARBA00022563"/>
    </source>
</evidence>